<proteinExistence type="predicted"/>
<dbReference type="EnsemblMetazoa" id="G2032.8">
    <property type="protein sequence ID" value="G2032.8:cds"/>
    <property type="gene ID" value="G2032"/>
</dbReference>
<evidence type="ECO:0000256" key="1">
    <source>
        <dbReference type="SAM" id="MobiDB-lite"/>
    </source>
</evidence>
<dbReference type="HOGENOM" id="CLU_1215799_0_0_1"/>
<evidence type="ECO:0000313" key="3">
    <source>
        <dbReference type="EnsemblMetazoa" id="G2032.1:cds"/>
    </source>
</evidence>
<dbReference type="EnsemblMetazoa" id="G2032.5">
    <property type="protein sequence ID" value="G2032.5:cds"/>
    <property type="gene ID" value="G2032"/>
</dbReference>
<reference evidence="3" key="2">
    <citation type="submission" date="2022-08" db="UniProtKB">
        <authorList>
            <consortium name="EnsemblMetazoa"/>
        </authorList>
    </citation>
    <scope>IDENTIFICATION</scope>
    <source>
        <strain evidence="3">05x7-T-G4-1.051#20</strain>
    </source>
</reference>
<dbReference type="EnsemblMetazoa" id="G2032.2">
    <property type="protein sequence ID" value="G2032.2:cds"/>
    <property type="gene ID" value="G2032"/>
</dbReference>
<gene>
    <name evidence="2" type="ORF">CGI_10009209</name>
</gene>
<feature type="region of interest" description="Disordered" evidence="1">
    <location>
        <begin position="173"/>
        <end position="202"/>
    </location>
</feature>
<sequence>MSLQKYDFVGVSATQLPYVHDSFPAGSRISAVKYNTMRSVQRSRNTLYRGPTEPSRNELDLRLPQIQSHRQGGRRKNGQTTSRGTTNVERQKAYFRLKGIPLNQVYSLYRAKTDRYDHDQRFHNGLKDTNSSLTSLWKDPTILQNELTSLDMADTNSSRTSEYSEYVALSRRSRLQEMDRESPVPGILPGRKSKARKSRKLGNIVSSKRLQQLLDSEDPLDPDAFYHR</sequence>
<keyword evidence="4" id="KW-1185">Reference proteome</keyword>
<dbReference type="AlphaFoldDB" id="K1PNF7"/>
<dbReference type="EnsemblMetazoa" id="G2032.1">
    <property type="protein sequence ID" value="G2032.1:cds"/>
    <property type="gene ID" value="G2032"/>
</dbReference>
<organism evidence="2">
    <name type="scientific">Magallana gigas</name>
    <name type="common">Pacific oyster</name>
    <name type="synonym">Crassostrea gigas</name>
    <dbReference type="NCBI Taxonomy" id="29159"/>
    <lineage>
        <taxon>Eukaryota</taxon>
        <taxon>Metazoa</taxon>
        <taxon>Spiralia</taxon>
        <taxon>Lophotrochozoa</taxon>
        <taxon>Mollusca</taxon>
        <taxon>Bivalvia</taxon>
        <taxon>Autobranchia</taxon>
        <taxon>Pteriomorphia</taxon>
        <taxon>Ostreida</taxon>
        <taxon>Ostreoidea</taxon>
        <taxon>Ostreidae</taxon>
        <taxon>Magallana</taxon>
    </lineage>
</organism>
<dbReference type="EMBL" id="JH818710">
    <property type="protein sequence ID" value="EKC25537.1"/>
    <property type="molecule type" value="Genomic_DNA"/>
</dbReference>
<evidence type="ECO:0000313" key="2">
    <source>
        <dbReference type="EMBL" id="EKC25537.1"/>
    </source>
</evidence>
<name>K1PNF7_MAGGI</name>
<protein>
    <submittedName>
        <fullName evidence="2 3">Uncharacterized protein</fullName>
    </submittedName>
</protein>
<feature type="region of interest" description="Disordered" evidence="1">
    <location>
        <begin position="47"/>
        <end position="89"/>
    </location>
</feature>
<evidence type="ECO:0000313" key="4">
    <source>
        <dbReference type="Proteomes" id="UP000005408"/>
    </source>
</evidence>
<dbReference type="Proteomes" id="UP000005408">
    <property type="component" value="Unassembled WGS sequence"/>
</dbReference>
<accession>K1PNF7</accession>
<dbReference type="EnsemblMetazoa" id="G2032.3">
    <property type="protein sequence ID" value="G2032.3:cds"/>
    <property type="gene ID" value="G2032"/>
</dbReference>
<feature type="compositionally biased region" description="Polar residues" evidence="1">
    <location>
        <begin position="78"/>
        <end position="88"/>
    </location>
</feature>
<dbReference type="EnsemblMetazoa" id="G2032.7">
    <property type="protein sequence ID" value="G2032.7:cds"/>
    <property type="gene ID" value="G2032"/>
</dbReference>
<dbReference type="EnsemblMetazoa" id="G2032.9">
    <property type="protein sequence ID" value="G2032.9:cds"/>
    <property type="gene ID" value="G2032"/>
</dbReference>
<feature type="compositionally biased region" description="Basic residues" evidence="1">
    <location>
        <begin position="191"/>
        <end position="200"/>
    </location>
</feature>
<dbReference type="EnsemblMetazoa" id="G2032.6">
    <property type="protein sequence ID" value="G2032.6:cds"/>
    <property type="gene ID" value="G2032"/>
</dbReference>
<dbReference type="EnsemblMetazoa" id="G2032.4">
    <property type="protein sequence ID" value="G2032.4:cds"/>
    <property type="gene ID" value="G2032"/>
</dbReference>
<reference evidence="2" key="1">
    <citation type="journal article" date="2012" name="Nature">
        <title>The oyster genome reveals stress adaptation and complexity of shell formation.</title>
        <authorList>
            <person name="Zhang G."/>
            <person name="Fang X."/>
            <person name="Guo X."/>
            <person name="Li L."/>
            <person name="Luo R."/>
            <person name="Xu F."/>
            <person name="Yang P."/>
            <person name="Zhang L."/>
            <person name="Wang X."/>
            <person name="Qi H."/>
            <person name="Xiong Z."/>
            <person name="Que H."/>
            <person name="Xie Y."/>
            <person name="Holland P.W."/>
            <person name="Paps J."/>
            <person name="Zhu Y."/>
            <person name="Wu F."/>
            <person name="Chen Y."/>
            <person name="Wang J."/>
            <person name="Peng C."/>
            <person name="Meng J."/>
            <person name="Yang L."/>
            <person name="Liu J."/>
            <person name="Wen B."/>
            <person name="Zhang N."/>
            <person name="Huang Z."/>
            <person name="Zhu Q."/>
            <person name="Feng Y."/>
            <person name="Mount A."/>
            <person name="Hedgecock D."/>
            <person name="Xu Z."/>
            <person name="Liu Y."/>
            <person name="Domazet-Loso T."/>
            <person name="Du Y."/>
            <person name="Sun X."/>
            <person name="Zhang S."/>
            <person name="Liu B."/>
            <person name="Cheng P."/>
            <person name="Jiang X."/>
            <person name="Li J."/>
            <person name="Fan D."/>
            <person name="Wang W."/>
            <person name="Fu W."/>
            <person name="Wang T."/>
            <person name="Wang B."/>
            <person name="Zhang J."/>
            <person name="Peng Z."/>
            <person name="Li Y."/>
            <person name="Li N."/>
            <person name="Wang J."/>
            <person name="Chen M."/>
            <person name="He Y."/>
            <person name="Tan F."/>
            <person name="Song X."/>
            <person name="Zheng Q."/>
            <person name="Huang R."/>
            <person name="Yang H."/>
            <person name="Du X."/>
            <person name="Chen L."/>
            <person name="Yang M."/>
            <person name="Gaffney P.M."/>
            <person name="Wang S."/>
            <person name="Luo L."/>
            <person name="She Z."/>
            <person name="Ming Y."/>
            <person name="Huang W."/>
            <person name="Zhang S."/>
            <person name="Huang B."/>
            <person name="Zhang Y."/>
            <person name="Qu T."/>
            <person name="Ni P."/>
            <person name="Miao G."/>
            <person name="Wang J."/>
            <person name="Wang Q."/>
            <person name="Steinberg C.E."/>
            <person name="Wang H."/>
            <person name="Li N."/>
            <person name="Qian L."/>
            <person name="Zhang G."/>
            <person name="Li Y."/>
            <person name="Yang H."/>
            <person name="Liu X."/>
            <person name="Wang J."/>
            <person name="Yin Y."/>
            <person name="Wang J."/>
        </authorList>
    </citation>
    <scope>NUCLEOTIDE SEQUENCE [LARGE SCALE GENOMIC DNA]</scope>
    <source>
        <strain evidence="2">05x7-T-G4-1.051#20</strain>
    </source>
</reference>